<keyword evidence="8 14" id="KW-1133">Transmembrane helix</keyword>
<feature type="binding site" description="axial binding residue" evidence="13">
    <location>
        <position position="481"/>
    </location>
    <ligand>
        <name>heme</name>
        <dbReference type="ChEBI" id="CHEBI:30413"/>
    </ligand>
    <ligandPart>
        <name>Fe</name>
        <dbReference type="ChEBI" id="CHEBI:18248"/>
    </ligandPart>
</feature>
<evidence type="ECO:0000313" key="16">
    <source>
        <dbReference type="Proteomes" id="UP001362999"/>
    </source>
</evidence>
<keyword evidence="9" id="KW-0560">Oxidoreductase</keyword>
<evidence type="ECO:0000313" key="15">
    <source>
        <dbReference type="EMBL" id="KAK7046314.1"/>
    </source>
</evidence>
<dbReference type="InterPro" id="IPR002402">
    <property type="entry name" value="Cyt_P450_E_grp-II"/>
</dbReference>
<evidence type="ECO:0000256" key="2">
    <source>
        <dbReference type="ARBA" id="ARBA00004370"/>
    </source>
</evidence>
<dbReference type="InterPro" id="IPR050121">
    <property type="entry name" value="Cytochrome_P450_monoxygenase"/>
</dbReference>
<gene>
    <name evidence="15" type="ORF">R3P38DRAFT_2506580</name>
</gene>
<keyword evidence="11" id="KW-0503">Monooxygenase</keyword>
<evidence type="ECO:0000256" key="11">
    <source>
        <dbReference type="ARBA" id="ARBA00023033"/>
    </source>
</evidence>
<keyword evidence="6 14" id="KW-0812">Transmembrane</keyword>
<evidence type="ECO:0000256" key="13">
    <source>
        <dbReference type="PIRSR" id="PIRSR602402-1"/>
    </source>
</evidence>
<keyword evidence="12 14" id="KW-0472">Membrane</keyword>
<sequence length="547" mass="60959">MLSLSPAASVAAALAAYAIYSILRLFYNEWTSPLRKMPGPKSHHWLQGDRMEFLSNLDSKENLWRQEFGPSFRLNSFLGFSQLQTSDPKAFQHVLSNHYLYQRSPAGRYVLGRIVGPGVLVVEEDEHKKQRKIMNPAFGPTHLRALTEIFVEKSKQLRDNWLSKASQNGGAVKLNVIPEYSTAALDIIGKAGFNYDFNSLTAHSDSGVGVRDELHEAFVKVSAAGDLQKNILGLLQISVPFLRPFLPKTAIDKTIEHAQATMRRIGLGLLEDSKKQIIASGGESRVSRDLLSLLVRANMDKDVPEGQRLSDDDVLAQVPTFLVAGHETTAASWTTYELAKNPELQTRLREELLAVETDTPLFFRQSMDDLNALTYLDCVVRETMRAHAPVPVTARIAMADDVIPLAKPYTDRDGVVQDTIHIRKGQSVIMPILAVNRDPKIWGSDALEFIPERWQRTPAISTSVPGVWSQMLTFIGGPRACIGFRFSIIELKALLFTLVRSCEFELAVPADEVGRIGTAIVQLPMVRSEREKGSQMPVFVRPYVQPA</sequence>
<dbReference type="GO" id="GO:0005506">
    <property type="term" value="F:iron ion binding"/>
    <property type="evidence" value="ECO:0007669"/>
    <property type="project" value="InterPro"/>
</dbReference>
<accession>A0AAW0D3D7</accession>
<dbReference type="PRINTS" id="PR00385">
    <property type="entry name" value="P450"/>
</dbReference>
<dbReference type="Pfam" id="PF00067">
    <property type="entry name" value="p450"/>
    <property type="match status" value="1"/>
</dbReference>
<evidence type="ECO:0000256" key="1">
    <source>
        <dbReference type="ARBA" id="ARBA00001971"/>
    </source>
</evidence>
<comment type="subcellular location">
    <subcellularLocation>
        <location evidence="2">Membrane</location>
    </subcellularLocation>
</comment>
<keyword evidence="10 13" id="KW-0408">Iron</keyword>
<keyword evidence="5 13" id="KW-0349">Heme</keyword>
<dbReference type="GO" id="GO:0016020">
    <property type="term" value="C:membrane"/>
    <property type="evidence" value="ECO:0007669"/>
    <property type="project" value="UniProtKB-SubCell"/>
</dbReference>
<evidence type="ECO:0000256" key="6">
    <source>
        <dbReference type="ARBA" id="ARBA00022692"/>
    </source>
</evidence>
<comment type="cofactor">
    <cofactor evidence="1 13">
        <name>heme</name>
        <dbReference type="ChEBI" id="CHEBI:30413"/>
    </cofactor>
</comment>
<evidence type="ECO:0000256" key="4">
    <source>
        <dbReference type="ARBA" id="ARBA00010617"/>
    </source>
</evidence>
<reference evidence="15 16" key="1">
    <citation type="journal article" date="2024" name="J Genomics">
        <title>Draft genome sequencing and assembly of Favolaschia claudopus CIRM-BRFM 2984 isolated from oak limbs.</title>
        <authorList>
            <person name="Navarro D."/>
            <person name="Drula E."/>
            <person name="Chaduli D."/>
            <person name="Cazenave R."/>
            <person name="Ahrendt S."/>
            <person name="Wang J."/>
            <person name="Lipzen A."/>
            <person name="Daum C."/>
            <person name="Barry K."/>
            <person name="Grigoriev I.V."/>
            <person name="Favel A."/>
            <person name="Rosso M.N."/>
            <person name="Martin F."/>
        </authorList>
    </citation>
    <scope>NUCLEOTIDE SEQUENCE [LARGE SCALE GENOMIC DNA]</scope>
    <source>
        <strain evidence="15 16">CIRM-BRFM 2984</strain>
    </source>
</reference>
<feature type="transmembrane region" description="Helical" evidence="14">
    <location>
        <begin position="6"/>
        <end position="27"/>
    </location>
</feature>
<comment type="similarity">
    <text evidence="4">Belongs to the cytochrome P450 family.</text>
</comment>
<dbReference type="GO" id="GO:0016705">
    <property type="term" value="F:oxidoreductase activity, acting on paired donors, with incorporation or reduction of molecular oxygen"/>
    <property type="evidence" value="ECO:0007669"/>
    <property type="project" value="InterPro"/>
</dbReference>
<dbReference type="CDD" id="cd11069">
    <property type="entry name" value="CYP_FUM15-like"/>
    <property type="match status" value="1"/>
</dbReference>
<evidence type="ECO:0000256" key="7">
    <source>
        <dbReference type="ARBA" id="ARBA00022723"/>
    </source>
</evidence>
<keyword evidence="16" id="KW-1185">Reference proteome</keyword>
<evidence type="ECO:0000256" key="5">
    <source>
        <dbReference type="ARBA" id="ARBA00022617"/>
    </source>
</evidence>
<evidence type="ECO:0000256" key="9">
    <source>
        <dbReference type="ARBA" id="ARBA00023002"/>
    </source>
</evidence>
<evidence type="ECO:0000256" key="8">
    <source>
        <dbReference type="ARBA" id="ARBA00022989"/>
    </source>
</evidence>
<dbReference type="Gene3D" id="1.10.630.10">
    <property type="entry name" value="Cytochrome P450"/>
    <property type="match status" value="1"/>
</dbReference>
<evidence type="ECO:0000256" key="12">
    <source>
        <dbReference type="ARBA" id="ARBA00023136"/>
    </source>
</evidence>
<dbReference type="PANTHER" id="PTHR24305">
    <property type="entry name" value="CYTOCHROME P450"/>
    <property type="match status" value="1"/>
</dbReference>
<organism evidence="15 16">
    <name type="scientific">Favolaschia claudopus</name>
    <dbReference type="NCBI Taxonomy" id="2862362"/>
    <lineage>
        <taxon>Eukaryota</taxon>
        <taxon>Fungi</taxon>
        <taxon>Dikarya</taxon>
        <taxon>Basidiomycota</taxon>
        <taxon>Agaricomycotina</taxon>
        <taxon>Agaricomycetes</taxon>
        <taxon>Agaricomycetidae</taxon>
        <taxon>Agaricales</taxon>
        <taxon>Marasmiineae</taxon>
        <taxon>Mycenaceae</taxon>
        <taxon>Favolaschia</taxon>
    </lineage>
</organism>
<comment type="caution">
    <text evidence="15">The sequence shown here is derived from an EMBL/GenBank/DDBJ whole genome shotgun (WGS) entry which is preliminary data.</text>
</comment>
<dbReference type="SUPFAM" id="SSF48264">
    <property type="entry name" value="Cytochrome P450"/>
    <property type="match status" value="1"/>
</dbReference>
<comment type="pathway">
    <text evidence="3">Secondary metabolite biosynthesis; terpenoid biosynthesis.</text>
</comment>
<protein>
    <submittedName>
        <fullName evidence="15">Cytochrome P450</fullName>
    </submittedName>
</protein>
<evidence type="ECO:0000256" key="3">
    <source>
        <dbReference type="ARBA" id="ARBA00004721"/>
    </source>
</evidence>
<dbReference type="InterPro" id="IPR036396">
    <property type="entry name" value="Cyt_P450_sf"/>
</dbReference>
<dbReference type="GO" id="GO:0020037">
    <property type="term" value="F:heme binding"/>
    <property type="evidence" value="ECO:0007669"/>
    <property type="project" value="InterPro"/>
</dbReference>
<dbReference type="PANTHER" id="PTHR24305:SF166">
    <property type="entry name" value="CYTOCHROME P450 12A4, MITOCHONDRIAL-RELATED"/>
    <property type="match status" value="1"/>
</dbReference>
<name>A0AAW0D3D7_9AGAR</name>
<dbReference type="PRINTS" id="PR00464">
    <property type="entry name" value="EP450II"/>
</dbReference>
<dbReference type="AlphaFoldDB" id="A0AAW0D3D7"/>
<proteinExistence type="inferred from homology"/>
<evidence type="ECO:0000256" key="10">
    <source>
        <dbReference type="ARBA" id="ARBA00023004"/>
    </source>
</evidence>
<dbReference type="InterPro" id="IPR001128">
    <property type="entry name" value="Cyt_P450"/>
</dbReference>
<dbReference type="Proteomes" id="UP001362999">
    <property type="component" value="Unassembled WGS sequence"/>
</dbReference>
<keyword evidence="7 13" id="KW-0479">Metal-binding</keyword>
<evidence type="ECO:0000256" key="14">
    <source>
        <dbReference type="SAM" id="Phobius"/>
    </source>
</evidence>
<dbReference type="EMBL" id="JAWWNJ010000010">
    <property type="protein sequence ID" value="KAK7046314.1"/>
    <property type="molecule type" value="Genomic_DNA"/>
</dbReference>
<dbReference type="GO" id="GO:0004497">
    <property type="term" value="F:monooxygenase activity"/>
    <property type="evidence" value="ECO:0007669"/>
    <property type="project" value="UniProtKB-KW"/>
</dbReference>